<keyword evidence="3" id="KW-1185">Reference proteome</keyword>
<dbReference type="Gramene" id="TuG1812G0300002324.01.T01">
    <property type="protein sequence ID" value="TuG1812G0300002324.01.T01"/>
    <property type="gene ID" value="TuG1812G0300002324.01"/>
</dbReference>
<dbReference type="EnsemblPlants" id="TuG1812G0300002324.01.T01">
    <property type="protein sequence ID" value="TuG1812G0300002324.01.T01"/>
    <property type="gene ID" value="TuG1812G0300002324.01"/>
</dbReference>
<evidence type="ECO:0000313" key="2">
    <source>
        <dbReference type="EnsemblPlants" id="TuG1812G0300002324.01.T01"/>
    </source>
</evidence>
<evidence type="ECO:0000313" key="3">
    <source>
        <dbReference type="Proteomes" id="UP000015106"/>
    </source>
</evidence>
<reference evidence="3" key="1">
    <citation type="journal article" date="2013" name="Nature">
        <title>Draft genome of the wheat A-genome progenitor Triticum urartu.</title>
        <authorList>
            <person name="Ling H.Q."/>
            <person name="Zhao S."/>
            <person name="Liu D."/>
            <person name="Wang J."/>
            <person name="Sun H."/>
            <person name="Zhang C."/>
            <person name="Fan H."/>
            <person name="Li D."/>
            <person name="Dong L."/>
            <person name="Tao Y."/>
            <person name="Gao C."/>
            <person name="Wu H."/>
            <person name="Li Y."/>
            <person name="Cui Y."/>
            <person name="Guo X."/>
            <person name="Zheng S."/>
            <person name="Wang B."/>
            <person name="Yu K."/>
            <person name="Liang Q."/>
            <person name="Yang W."/>
            <person name="Lou X."/>
            <person name="Chen J."/>
            <person name="Feng M."/>
            <person name="Jian J."/>
            <person name="Zhang X."/>
            <person name="Luo G."/>
            <person name="Jiang Y."/>
            <person name="Liu J."/>
            <person name="Wang Z."/>
            <person name="Sha Y."/>
            <person name="Zhang B."/>
            <person name="Wu H."/>
            <person name="Tang D."/>
            <person name="Shen Q."/>
            <person name="Xue P."/>
            <person name="Zou S."/>
            <person name="Wang X."/>
            <person name="Liu X."/>
            <person name="Wang F."/>
            <person name="Yang Y."/>
            <person name="An X."/>
            <person name="Dong Z."/>
            <person name="Zhang K."/>
            <person name="Zhang X."/>
            <person name="Luo M.C."/>
            <person name="Dvorak J."/>
            <person name="Tong Y."/>
            <person name="Wang J."/>
            <person name="Yang H."/>
            <person name="Li Z."/>
            <person name="Wang D."/>
            <person name="Zhang A."/>
            <person name="Wang J."/>
        </authorList>
    </citation>
    <scope>NUCLEOTIDE SEQUENCE</scope>
    <source>
        <strain evidence="3">cv. G1812</strain>
    </source>
</reference>
<reference evidence="2" key="2">
    <citation type="submission" date="2018-03" db="EMBL/GenBank/DDBJ databases">
        <title>The Triticum urartu genome reveals the dynamic nature of wheat genome evolution.</title>
        <authorList>
            <person name="Ling H."/>
            <person name="Ma B."/>
            <person name="Shi X."/>
            <person name="Liu H."/>
            <person name="Dong L."/>
            <person name="Sun H."/>
            <person name="Cao Y."/>
            <person name="Gao Q."/>
            <person name="Zheng S."/>
            <person name="Li Y."/>
            <person name="Yu Y."/>
            <person name="Du H."/>
            <person name="Qi M."/>
            <person name="Li Y."/>
            <person name="Yu H."/>
            <person name="Cui Y."/>
            <person name="Wang N."/>
            <person name="Chen C."/>
            <person name="Wu H."/>
            <person name="Zhao Y."/>
            <person name="Zhang J."/>
            <person name="Li Y."/>
            <person name="Zhou W."/>
            <person name="Zhang B."/>
            <person name="Hu W."/>
            <person name="Eijk M."/>
            <person name="Tang J."/>
            <person name="Witsenboer H."/>
            <person name="Zhao S."/>
            <person name="Li Z."/>
            <person name="Zhang A."/>
            <person name="Wang D."/>
            <person name="Liang C."/>
        </authorList>
    </citation>
    <scope>NUCLEOTIDE SEQUENCE [LARGE SCALE GENOMIC DNA]</scope>
    <source>
        <strain evidence="2">cv. G1812</strain>
    </source>
</reference>
<proteinExistence type="predicted"/>
<name>A0A8R7PSV7_TRIUA</name>
<reference evidence="2" key="3">
    <citation type="submission" date="2022-06" db="UniProtKB">
        <authorList>
            <consortium name="EnsemblPlants"/>
        </authorList>
    </citation>
    <scope>IDENTIFICATION</scope>
</reference>
<sequence>MLPTVVCTVAMLPRRRLPRRPEGPYASGRLGWRDDGQPLVARRGGQPWDWTPVDLHMLDENKGTEDHGQSREAVTPCLSHLFRWLSTAPALGAQHGGTRHGSSIVWSLDATAHCPAS</sequence>
<evidence type="ECO:0000256" key="1">
    <source>
        <dbReference type="SAM" id="MobiDB-lite"/>
    </source>
</evidence>
<organism evidence="2 3">
    <name type="scientific">Triticum urartu</name>
    <name type="common">Red wild einkorn</name>
    <name type="synonym">Crithodium urartu</name>
    <dbReference type="NCBI Taxonomy" id="4572"/>
    <lineage>
        <taxon>Eukaryota</taxon>
        <taxon>Viridiplantae</taxon>
        <taxon>Streptophyta</taxon>
        <taxon>Embryophyta</taxon>
        <taxon>Tracheophyta</taxon>
        <taxon>Spermatophyta</taxon>
        <taxon>Magnoliopsida</taxon>
        <taxon>Liliopsida</taxon>
        <taxon>Poales</taxon>
        <taxon>Poaceae</taxon>
        <taxon>BOP clade</taxon>
        <taxon>Pooideae</taxon>
        <taxon>Triticodae</taxon>
        <taxon>Triticeae</taxon>
        <taxon>Triticinae</taxon>
        <taxon>Triticum</taxon>
    </lineage>
</organism>
<feature type="region of interest" description="Disordered" evidence="1">
    <location>
        <begin position="19"/>
        <end position="38"/>
    </location>
</feature>
<dbReference type="Proteomes" id="UP000015106">
    <property type="component" value="Chromosome 3"/>
</dbReference>
<accession>A0A8R7PSV7</accession>
<dbReference type="AlphaFoldDB" id="A0A8R7PSV7"/>
<protein>
    <submittedName>
        <fullName evidence="2">Uncharacterized protein</fullName>
    </submittedName>
</protein>